<dbReference type="EMBL" id="PPPD01000001">
    <property type="protein sequence ID" value="PNY81305.1"/>
    <property type="molecule type" value="Genomic_DNA"/>
</dbReference>
<dbReference type="Pfam" id="PF01636">
    <property type="entry name" value="APH"/>
    <property type="match status" value="1"/>
</dbReference>
<proteinExistence type="predicted"/>
<dbReference type="InterPro" id="IPR002575">
    <property type="entry name" value="Aminoglycoside_PTrfase"/>
</dbReference>
<name>A0A2K3UXR8_9DEIO</name>
<organism evidence="2 3">
    <name type="scientific">Deinococcus koreensis</name>
    <dbReference type="NCBI Taxonomy" id="2054903"/>
    <lineage>
        <taxon>Bacteria</taxon>
        <taxon>Thermotogati</taxon>
        <taxon>Deinococcota</taxon>
        <taxon>Deinococci</taxon>
        <taxon>Deinococcales</taxon>
        <taxon>Deinococcaceae</taxon>
        <taxon>Deinococcus</taxon>
    </lineage>
</organism>
<feature type="domain" description="Aminoglycoside phosphotransferase" evidence="1">
    <location>
        <begin position="126"/>
        <end position="354"/>
    </location>
</feature>
<evidence type="ECO:0000313" key="2">
    <source>
        <dbReference type="EMBL" id="PNY81305.1"/>
    </source>
</evidence>
<dbReference type="InterPro" id="IPR011009">
    <property type="entry name" value="Kinase-like_dom_sf"/>
</dbReference>
<reference evidence="2 3" key="1">
    <citation type="submission" date="2018-01" db="EMBL/GenBank/DDBJ databases">
        <title>Deinococcus koreensis sp. nov., a radiation-resistant bacterium isolated from river water.</title>
        <authorList>
            <person name="Choi A."/>
        </authorList>
    </citation>
    <scope>NUCLEOTIDE SEQUENCE [LARGE SCALE GENOMIC DNA]</scope>
    <source>
        <strain evidence="2 3">SJW1-2</strain>
    </source>
</reference>
<accession>A0A2K3UXR8</accession>
<evidence type="ECO:0000259" key="1">
    <source>
        <dbReference type="Pfam" id="PF01636"/>
    </source>
</evidence>
<keyword evidence="3" id="KW-1185">Reference proteome</keyword>
<dbReference type="Gene3D" id="3.90.1200.10">
    <property type="match status" value="1"/>
</dbReference>
<dbReference type="SUPFAM" id="SSF56112">
    <property type="entry name" value="Protein kinase-like (PK-like)"/>
    <property type="match status" value="1"/>
</dbReference>
<gene>
    <name evidence="2" type="ORF">CVO96_07810</name>
</gene>
<comment type="caution">
    <text evidence="2">The sequence shown here is derived from an EMBL/GenBank/DDBJ whole genome shotgun (WGS) entry which is preliminary data.</text>
</comment>
<protein>
    <recommendedName>
        <fullName evidence="1">Aminoglycoside phosphotransferase domain-containing protein</fullName>
    </recommendedName>
</protein>
<dbReference type="Proteomes" id="UP000236379">
    <property type="component" value="Unassembled WGS sequence"/>
</dbReference>
<evidence type="ECO:0000313" key="3">
    <source>
        <dbReference type="Proteomes" id="UP000236379"/>
    </source>
</evidence>
<dbReference type="AlphaFoldDB" id="A0A2K3UXR8"/>
<sequence>MRRGRAALHTLSTDQTTYDGANVLEAAQTAGLRGRLLRRLHFTSSGEVDGVRRAEVVWQLDAAAGAQLDWQPLAALGERERGWAEAACTPPANVPWMHAGWHGGARAWLDAELAAQGLRRAGEPTVLKHGQISALWRVPTDAGPLYFKAVPDFFAREVEFTPLLARELPGAAPPVLAADRERGFLLLGDCGEVSDTPDLNALMTHLARVQRSSRPHLSGWGLRDRGPEYVLGWLDALFSDEVLMLGQEGGLSAEEAGALRTARPELEAALHRLAASPLPRTLGHGDLHGGNVTVQDGAFTLLDWSDVCLTHPFLDANPAYFFPHEVFDGDWSLHHDVLDAARDAYLHAWTDSAPLDSLRALFADALRAGELFRALGYVDGIQDAVEDKTEWQGAHLDHLRRLLTLPAP</sequence>